<dbReference type="PATRIC" id="fig|1459.3.peg.4855"/>
<dbReference type="PANTHER" id="PTHR31157">
    <property type="entry name" value="SCP DOMAIN-CONTAINING PROTEIN"/>
    <property type="match status" value="1"/>
</dbReference>
<proteinExistence type="predicted"/>
<evidence type="ECO:0000259" key="2">
    <source>
        <dbReference type="Pfam" id="PF00188"/>
    </source>
</evidence>
<feature type="domain" description="CAP-associated" evidence="3">
    <location>
        <begin position="76"/>
        <end position="215"/>
    </location>
</feature>
<evidence type="ECO:0000256" key="1">
    <source>
        <dbReference type="SAM" id="Phobius"/>
    </source>
</evidence>
<name>A0A0M0GIA9_SPOGL</name>
<dbReference type="PANTHER" id="PTHR31157:SF26">
    <property type="entry name" value="SCP-LIKE EXTRACELLULAR PROTEIN"/>
    <property type="match status" value="1"/>
</dbReference>
<evidence type="ECO:0000313" key="5">
    <source>
        <dbReference type="Proteomes" id="UP000037109"/>
    </source>
</evidence>
<gene>
    <name evidence="4" type="ORF">AF332_22045</name>
</gene>
<dbReference type="InterPro" id="IPR029410">
    <property type="entry name" value="CAP_assoc"/>
</dbReference>
<sequence>MREGRDGTLRALFRILVLISIFLAVGFYIDIGRNEKGEILVNQENTQPGAIKNMNNNKNDLSSNTGFPEKGLASLMGKSAAELKDSLGAPSRIDSSLYGYDWWIYNISDTEYIQAGVSKNKVISMFATGEDADINPFKIGQPIGELYASVFFETDFNLKVGDSSYRLELSEDDLNTRPLVMVGEYYAQLYIDRFSGTLSSVRLMDAATLIKLRPYEMVYRGELLEPPLPSPAFEEEVERAKERQIFDLTNVIRVRHHLQPLKWDELTAAAAFAHSKDMYENNDFSHTSKTYGDLSDRLEAGGISYETAGENIAANYTDAPAVVEGWLNSKGHRDSLLNEEFTHLGVGVYKKHFTQNFIKKTDKES</sequence>
<keyword evidence="1" id="KW-1133">Transmembrane helix</keyword>
<keyword evidence="5" id="KW-1185">Reference proteome</keyword>
<reference evidence="5" key="1">
    <citation type="submission" date="2015-07" db="EMBL/GenBank/DDBJ databases">
        <title>Fjat-10036 dsm4.</title>
        <authorList>
            <person name="Liu B."/>
            <person name="Wang J."/>
            <person name="Zhu Y."/>
            <person name="Liu G."/>
            <person name="Chen Q."/>
            <person name="Chen Z."/>
            <person name="Lan J."/>
            <person name="Che J."/>
            <person name="Ge C."/>
            <person name="Shi H."/>
            <person name="Pan Z."/>
            <person name="Liu X."/>
        </authorList>
    </citation>
    <scope>NUCLEOTIDE SEQUENCE [LARGE SCALE GENOMIC DNA]</scope>
    <source>
        <strain evidence="5">DSM 4</strain>
    </source>
</reference>
<dbReference type="EMBL" id="LGUF01000007">
    <property type="protein sequence ID" value="KON89222.1"/>
    <property type="molecule type" value="Genomic_DNA"/>
</dbReference>
<dbReference type="STRING" id="1459.AF332_22045"/>
<accession>A0A0M0GIA9</accession>
<dbReference type="Pfam" id="PF14504">
    <property type="entry name" value="CAP_assoc_N"/>
    <property type="match status" value="1"/>
</dbReference>
<dbReference type="AlphaFoldDB" id="A0A0M0GIA9"/>
<dbReference type="Pfam" id="PF00188">
    <property type="entry name" value="CAP"/>
    <property type="match status" value="1"/>
</dbReference>
<dbReference type="Proteomes" id="UP000037109">
    <property type="component" value="Unassembled WGS sequence"/>
</dbReference>
<protein>
    <submittedName>
        <fullName evidence="4">Membrane protein</fullName>
    </submittedName>
</protein>
<keyword evidence="1" id="KW-0812">Transmembrane</keyword>
<feature type="domain" description="SCP" evidence="2">
    <location>
        <begin position="246"/>
        <end position="352"/>
    </location>
</feature>
<feature type="transmembrane region" description="Helical" evidence="1">
    <location>
        <begin position="12"/>
        <end position="29"/>
    </location>
</feature>
<dbReference type="SUPFAM" id="SSF55797">
    <property type="entry name" value="PR-1-like"/>
    <property type="match status" value="1"/>
</dbReference>
<dbReference type="OrthoDB" id="9783944at2"/>
<organism evidence="4 5">
    <name type="scientific">Sporosarcina globispora</name>
    <name type="common">Bacillus globisporus</name>
    <dbReference type="NCBI Taxonomy" id="1459"/>
    <lineage>
        <taxon>Bacteria</taxon>
        <taxon>Bacillati</taxon>
        <taxon>Bacillota</taxon>
        <taxon>Bacilli</taxon>
        <taxon>Bacillales</taxon>
        <taxon>Caryophanaceae</taxon>
        <taxon>Sporosarcina</taxon>
    </lineage>
</organism>
<dbReference type="InterPro" id="IPR014044">
    <property type="entry name" value="CAP_dom"/>
</dbReference>
<dbReference type="InterPro" id="IPR035940">
    <property type="entry name" value="CAP_sf"/>
</dbReference>
<dbReference type="RefSeq" id="WP_053436594.1">
    <property type="nucleotide sequence ID" value="NZ_LGUF01000007.1"/>
</dbReference>
<dbReference type="Gene3D" id="3.40.33.10">
    <property type="entry name" value="CAP"/>
    <property type="match status" value="1"/>
</dbReference>
<evidence type="ECO:0000259" key="3">
    <source>
        <dbReference type="Pfam" id="PF14504"/>
    </source>
</evidence>
<keyword evidence="1" id="KW-0472">Membrane</keyword>
<comment type="caution">
    <text evidence="4">The sequence shown here is derived from an EMBL/GenBank/DDBJ whole genome shotgun (WGS) entry which is preliminary data.</text>
</comment>
<dbReference type="CDD" id="cd05379">
    <property type="entry name" value="CAP_bacterial"/>
    <property type="match status" value="1"/>
</dbReference>
<evidence type="ECO:0000313" key="4">
    <source>
        <dbReference type="EMBL" id="KON89222.1"/>
    </source>
</evidence>